<evidence type="ECO:0000256" key="4">
    <source>
        <dbReference type="ARBA" id="ARBA00022840"/>
    </source>
</evidence>
<dbReference type="PANTHER" id="PTHR48011:SF76">
    <property type="entry name" value="MITOGEN-ACTIVATED PROTEIN KINASE KINASE KINASE 15"/>
    <property type="match status" value="1"/>
</dbReference>
<keyword evidence="3 7" id="KW-0418">Kinase</keyword>
<dbReference type="InterPro" id="IPR052751">
    <property type="entry name" value="Plant_MAPKKK"/>
</dbReference>
<name>A0A314LB75_NICAT</name>
<evidence type="ECO:0000256" key="1">
    <source>
        <dbReference type="ARBA" id="ARBA00022679"/>
    </source>
</evidence>
<dbReference type="GO" id="GO:0004672">
    <property type="term" value="F:protein kinase activity"/>
    <property type="evidence" value="ECO:0007669"/>
    <property type="project" value="InterPro"/>
</dbReference>
<dbReference type="CDD" id="cd06606">
    <property type="entry name" value="STKc_MAPKKK"/>
    <property type="match status" value="1"/>
</dbReference>
<proteinExistence type="predicted"/>
<dbReference type="Gene3D" id="1.10.510.10">
    <property type="entry name" value="Transferase(Phosphotransferase) domain 1"/>
    <property type="match status" value="1"/>
</dbReference>
<accession>A0A314LB75</accession>
<dbReference type="AlphaFoldDB" id="A0A314LB75"/>
<keyword evidence="4 5" id="KW-0067">ATP-binding</keyword>
<dbReference type="GO" id="GO:0007165">
    <property type="term" value="P:signal transduction"/>
    <property type="evidence" value="ECO:0007669"/>
    <property type="project" value="TreeGrafter"/>
</dbReference>
<gene>
    <name evidence="7" type="primary">ANP2_1</name>
    <name evidence="7" type="ORF">A4A49_12479</name>
</gene>
<evidence type="ECO:0000313" key="7">
    <source>
        <dbReference type="EMBL" id="OIT38875.1"/>
    </source>
</evidence>
<dbReference type="Gramene" id="OIT38875">
    <property type="protein sequence ID" value="OIT38875"/>
    <property type="gene ID" value="A4A49_12479"/>
</dbReference>
<dbReference type="InterPro" id="IPR008271">
    <property type="entry name" value="Ser/Thr_kinase_AS"/>
</dbReference>
<evidence type="ECO:0000256" key="2">
    <source>
        <dbReference type="ARBA" id="ARBA00022741"/>
    </source>
</evidence>
<comment type="caution">
    <text evidence="7">The sequence shown here is derived from an EMBL/GenBank/DDBJ whole genome shotgun (WGS) entry which is preliminary data.</text>
</comment>
<keyword evidence="1" id="KW-0808">Transferase</keyword>
<dbReference type="SUPFAM" id="SSF56112">
    <property type="entry name" value="Protein kinase-like (PK-like)"/>
    <property type="match status" value="1"/>
</dbReference>
<dbReference type="SMART" id="SM00220">
    <property type="entry name" value="S_TKc"/>
    <property type="match status" value="1"/>
</dbReference>
<dbReference type="SMR" id="A0A314LB75"/>
<dbReference type="PROSITE" id="PS50011">
    <property type="entry name" value="PROTEIN_KINASE_DOM"/>
    <property type="match status" value="1"/>
</dbReference>
<dbReference type="InterPro" id="IPR017441">
    <property type="entry name" value="Protein_kinase_ATP_BS"/>
</dbReference>
<evidence type="ECO:0000256" key="5">
    <source>
        <dbReference type="PROSITE-ProRule" id="PRU10141"/>
    </source>
</evidence>
<dbReference type="PROSITE" id="PS00107">
    <property type="entry name" value="PROTEIN_KINASE_ATP"/>
    <property type="match status" value="1"/>
</dbReference>
<dbReference type="Pfam" id="PF00069">
    <property type="entry name" value="Pkinase"/>
    <property type="match status" value="1"/>
</dbReference>
<dbReference type="STRING" id="49451.A0A314LB75"/>
<evidence type="ECO:0000256" key="3">
    <source>
        <dbReference type="ARBA" id="ARBA00022777"/>
    </source>
</evidence>
<reference evidence="7" key="1">
    <citation type="submission" date="2016-11" db="EMBL/GenBank/DDBJ databases">
        <title>The genome of Nicotiana attenuata.</title>
        <authorList>
            <person name="Xu S."/>
            <person name="Brockmoeller T."/>
            <person name="Gaquerel E."/>
            <person name="Navarro A."/>
            <person name="Kuhl H."/>
            <person name="Gase K."/>
            <person name="Ling Z."/>
            <person name="Zhou W."/>
            <person name="Kreitzer C."/>
            <person name="Stanke M."/>
            <person name="Tang H."/>
            <person name="Lyons E."/>
            <person name="Pandey P."/>
            <person name="Pandey S.P."/>
            <person name="Timmermann B."/>
            <person name="Baldwin I.T."/>
        </authorList>
    </citation>
    <scope>NUCLEOTIDE SEQUENCE [LARGE SCALE GENOMIC DNA]</scope>
    <source>
        <strain evidence="7">UT</strain>
    </source>
</reference>
<protein>
    <submittedName>
        <fullName evidence="7">Mitogen-activated protein kinase kinase kinase 2</fullName>
    </submittedName>
</protein>
<dbReference type="EMBL" id="MJEQ01000163">
    <property type="protein sequence ID" value="OIT38875.1"/>
    <property type="molecule type" value="Genomic_DNA"/>
</dbReference>
<feature type="binding site" evidence="5">
    <location>
        <position position="31"/>
    </location>
    <ligand>
        <name>ATP</name>
        <dbReference type="ChEBI" id="CHEBI:30616"/>
    </ligand>
</feature>
<evidence type="ECO:0000313" key="8">
    <source>
        <dbReference type="Proteomes" id="UP000187609"/>
    </source>
</evidence>
<dbReference type="Proteomes" id="UP000187609">
    <property type="component" value="Unassembled WGS sequence"/>
</dbReference>
<dbReference type="InterPro" id="IPR000719">
    <property type="entry name" value="Prot_kinase_dom"/>
</dbReference>
<keyword evidence="8" id="KW-1185">Reference proteome</keyword>
<keyword evidence="2 5" id="KW-0547">Nucleotide-binding</keyword>
<evidence type="ECO:0000259" key="6">
    <source>
        <dbReference type="PROSITE" id="PS50011"/>
    </source>
</evidence>
<dbReference type="InterPro" id="IPR011009">
    <property type="entry name" value="Kinase-like_dom_sf"/>
</dbReference>
<dbReference type="GO" id="GO:0005524">
    <property type="term" value="F:ATP binding"/>
    <property type="evidence" value="ECO:0007669"/>
    <property type="project" value="UniProtKB-UniRule"/>
</dbReference>
<feature type="domain" description="Protein kinase" evidence="6">
    <location>
        <begin position="3"/>
        <end position="255"/>
    </location>
</feature>
<dbReference type="PANTHER" id="PTHR48011">
    <property type="entry name" value="CCR4-NOT TRANSCRIPTIONAL COMPLEX SUBUNIT CAF120-RELATED"/>
    <property type="match status" value="1"/>
</dbReference>
<dbReference type="PROSITE" id="PS00108">
    <property type="entry name" value="PROTEIN_KINASE_ST"/>
    <property type="match status" value="1"/>
</dbReference>
<organism evidence="7 8">
    <name type="scientific">Nicotiana attenuata</name>
    <name type="common">Coyote tobacco</name>
    <dbReference type="NCBI Taxonomy" id="49451"/>
    <lineage>
        <taxon>Eukaryota</taxon>
        <taxon>Viridiplantae</taxon>
        <taxon>Streptophyta</taxon>
        <taxon>Embryophyta</taxon>
        <taxon>Tracheophyta</taxon>
        <taxon>Spermatophyta</taxon>
        <taxon>Magnoliopsida</taxon>
        <taxon>eudicotyledons</taxon>
        <taxon>Gunneridae</taxon>
        <taxon>Pentapetalae</taxon>
        <taxon>asterids</taxon>
        <taxon>lamiids</taxon>
        <taxon>Solanales</taxon>
        <taxon>Solanaceae</taxon>
        <taxon>Nicotianoideae</taxon>
        <taxon>Nicotianeae</taxon>
        <taxon>Nicotiana</taxon>
    </lineage>
</organism>
<sequence>MEWTKGPIVGRGSSATVSVATNSSGELFAVKSTELSCSNMLQREYSLISQLNSPFLVNCFGFDITSEQNKTTYNMFMEYIPGGTLSDLIKKQGGSLNESVIKSYAHQILQGLDYLHSIGVVHCDIKGQNILIGQDGIKIADLGCGKFVRDENSANSGISGTPAFMAPEVARGEEQRFTADIWAFGCTIIEMATGSPPWTDMMDPVSALYRIGYSGDVPQFPNSLSNDAREFLAKCLIKDPKERWTAKQLLQHPFLQSLESNSWKVENLKRDSPTSILDQGFWNSFEVMESSSLESSITVDSPADRITRLIGDEGISCTLKPDWVEEEGWVTVRCCDTEESSIISEQNYELIQDFEELVDMETSVSTIFSDHEFVASLNFELLTLIDCINDEIISNFYTGSNRINLIISPESVGDVFVSEFNDSEIKKMKFYCPIEILLLFNFSYELQFHLLPLNVMGEMNSVPPYLREQYSSPILRAKMGEGWSFINPKVAPIMGKWGKIGDGL</sequence>